<keyword evidence="4" id="KW-1185">Reference proteome</keyword>
<dbReference type="Proteomes" id="UP001173801">
    <property type="component" value="Unassembled WGS sequence"/>
</dbReference>
<dbReference type="RefSeq" id="WP_284938759.1">
    <property type="nucleotide sequence ID" value="NZ_JANURM010000030.1"/>
</dbReference>
<name>A0ABT7HT47_9BACT</name>
<sequence>MTRKFLFLFGILCSFMSADTLKFVMSKNVGELNPHLYSPNEMFAQNLVYEALFKYDENGEISPNLAKSYKVSNDGKRYIFTLRDDVFFSDGEKFNASTAKANFDAILANKDRHAWLTLANIITNTQILSEYELALDLKTPYEPTIKELSLIRPFRFISPKSFINGGTKEGIKSPVGTGAYMLVKSELGVSDTFKINPKFWGQKPKIDTLIGKVIPDSNTKIIALKTGEIDLIYLSEQIPLDVLNELKKRFNISISKPKDTLVLALNSNKFPTNDKSVRLALNMLVNKDLLISSVFFDTQKRADFLFSKDLPNCDINATPYEFNTLKAKEILDADGWVLGKDGVRYKNGKPLVVKLSYIGNNAAFKSISQIIQAQADKIGIKIELNADESSIFYKRHISGDFNMIFNSTWGIPYDPEMFLASFKTPSHADFMAQSGLKNKGEIDANITKMLTTFDEKQREILIKNVLKTLHDEAIYLPISFETNIAISSPKLGGVSSKNLAEIIPFEDMYFIK</sequence>
<comment type="caution">
    <text evidence="3">The sequence shown here is derived from an EMBL/GenBank/DDBJ whole genome shotgun (WGS) entry which is preliminary data.</text>
</comment>
<dbReference type="InterPro" id="IPR011980">
    <property type="entry name" value="CntA-like"/>
</dbReference>
<dbReference type="NCBIfam" id="TIGR02294">
    <property type="entry name" value="nickel_nikA"/>
    <property type="match status" value="1"/>
</dbReference>
<keyword evidence="1" id="KW-0732">Signal</keyword>
<organism evidence="3 4">
    <name type="scientific">Campylobacter gastrosuis</name>
    <dbReference type="NCBI Taxonomy" id="2974576"/>
    <lineage>
        <taxon>Bacteria</taxon>
        <taxon>Pseudomonadati</taxon>
        <taxon>Campylobacterota</taxon>
        <taxon>Epsilonproteobacteria</taxon>
        <taxon>Campylobacterales</taxon>
        <taxon>Campylobacteraceae</taxon>
        <taxon>Campylobacter</taxon>
    </lineage>
</organism>
<dbReference type="InterPro" id="IPR030678">
    <property type="entry name" value="Peptide/Ni-bd"/>
</dbReference>
<evidence type="ECO:0000313" key="3">
    <source>
        <dbReference type="EMBL" id="MDL0089968.1"/>
    </source>
</evidence>
<gene>
    <name evidence="3" type="primary">nikA</name>
    <name evidence="3" type="ORF">NYG85_11430</name>
</gene>
<evidence type="ECO:0000313" key="4">
    <source>
        <dbReference type="Proteomes" id="UP001173801"/>
    </source>
</evidence>
<dbReference type="InterPro" id="IPR039424">
    <property type="entry name" value="SBP_5"/>
</dbReference>
<dbReference type="CDD" id="cd08489">
    <property type="entry name" value="PBP2_NikA"/>
    <property type="match status" value="1"/>
</dbReference>
<protein>
    <submittedName>
        <fullName evidence="3">Nickel ABC transporter substrate-binding protein</fullName>
    </submittedName>
</protein>
<proteinExistence type="predicted"/>
<reference evidence="3" key="1">
    <citation type="submission" date="2022-08" db="EMBL/GenBank/DDBJ databases">
        <authorList>
            <person name="Wang H."/>
        </authorList>
    </citation>
    <scope>NUCLEOTIDE SEQUENCE</scope>
    <source>
        <strain evidence="3">PS10</strain>
    </source>
</reference>
<reference evidence="3" key="2">
    <citation type="journal article" date="2023" name="Microorganisms">
        <title>Isolation and Genomic Characteristics of Cat-Borne Campylobacter felis sp. nov. and Sheep-Borne Campylobacter ovis sp. nov.</title>
        <authorList>
            <person name="Wang H."/>
            <person name="Li Y."/>
            <person name="Gu Y."/>
            <person name="Zhou G."/>
            <person name="Chen X."/>
            <person name="Zhang X."/>
            <person name="Shao Z."/>
            <person name="Zhang J."/>
            <person name="Zhang M."/>
        </authorList>
    </citation>
    <scope>NUCLEOTIDE SEQUENCE</scope>
    <source>
        <strain evidence="3">PS10</strain>
    </source>
</reference>
<dbReference type="PANTHER" id="PTHR30290:SF37">
    <property type="entry name" value="NICKEL-BINDING PERIPLASMIC PROTEIN"/>
    <property type="match status" value="1"/>
</dbReference>
<dbReference type="SUPFAM" id="SSF53850">
    <property type="entry name" value="Periplasmic binding protein-like II"/>
    <property type="match status" value="1"/>
</dbReference>
<accession>A0ABT7HT47</accession>
<dbReference type="Gene3D" id="3.10.105.10">
    <property type="entry name" value="Dipeptide-binding Protein, Domain 3"/>
    <property type="match status" value="1"/>
</dbReference>
<dbReference type="Gene3D" id="3.40.190.10">
    <property type="entry name" value="Periplasmic binding protein-like II"/>
    <property type="match status" value="1"/>
</dbReference>
<dbReference type="EMBL" id="JANURM010000030">
    <property type="protein sequence ID" value="MDL0089968.1"/>
    <property type="molecule type" value="Genomic_DNA"/>
</dbReference>
<feature type="signal peptide" evidence="1">
    <location>
        <begin position="1"/>
        <end position="18"/>
    </location>
</feature>
<dbReference type="InterPro" id="IPR000914">
    <property type="entry name" value="SBP_5_dom"/>
</dbReference>
<evidence type="ECO:0000259" key="2">
    <source>
        <dbReference type="Pfam" id="PF00496"/>
    </source>
</evidence>
<feature type="chain" id="PRO_5045329403" evidence="1">
    <location>
        <begin position="19"/>
        <end position="512"/>
    </location>
</feature>
<evidence type="ECO:0000256" key="1">
    <source>
        <dbReference type="SAM" id="SignalP"/>
    </source>
</evidence>
<dbReference type="Pfam" id="PF00496">
    <property type="entry name" value="SBP_bac_5"/>
    <property type="match status" value="1"/>
</dbReference>
<dbReference type="PIRSF" id="PIRSF002741">
    <property type="entry name" value="MppA"/>
    <property type="match status" value="1"/>
</dbReference>
<dbReference type="PANTHER" id="PTHR30290">
    <property type="entry name" value="PERIPLASMIC BINDING COMPONENT OF ABC TRANSPORTER"/>
    <property type="match status" value="1"/>
</dbReference>
<feature type="domain" description="Solute-binding protein family 5" evidence="2">
    <location>
        <begin position="60"/>
        <end position="428"/>
    </location>
</feature>